<evidence type="ECO:0000313" key="2">
    <source>
        <dbReference type="Proteomes" id="UP000004722"/>
    </source>
</evidence>
<evidence type="ECO:0000313" key="1">
    <source>
        <dbReference type="EMBL" id="EKB62148.1"/>
    </source>
</evidence>
<dbReference type="AlphaFoldDB" id="K1MI60"/>
<organism evidence="1 2">
    <name type="scientific">Lactobacillus crispatus FB077-07</name>
    <dbReference type="NCBI Taxonomy" id="883092"/>
    <lineage>
        <taxon>Bacteria</taxon>
        <taxon>Bacillati</taxon>
        <taxon>Bacillota</taxon>
        <taxon>Bacilli</taxon>
        <taxon>Lactobacillales</taxon>
        <taxon>Lactobacillaceae</taxon>
        <taxon>Lactobacillus</taxon>
    </lineage>
</organism>
<comment type="caution">
    <text evidence="1">The sequence shown here is derived from an EMBL/GenBank/DDBJ whole genome shotgun (WGS) entry which is preliminary data.</text>
</comment>
<proteinExistence type="predicted"/>
<name>K1MI60_9LACO</name>
<reference evidence="1 2" key="1">
    <citation type="submission" date="2012-07" db="EMBL/GenBank/DDBJ databases">
        <title>The Genome Sequence of Lactobacillus crispatus FB077-07.</title>
        <authorList>
            <consortium name="The Broad Institute Genome Sequencing Platform"/>
            <person name="Earl A."/>
            <person name="Ward D."/>
            <person name="Feldgarden M."/>
            <person name="Gevers D."/>
            <person name="Saerens B."/>
            <person name="Vaneechoutte M."/>
            <person name="Walker B."/>
            <person name="Young S.K."/>
            <person name="Zeng Q."/>
            <person name="Gargeya S."/>
            <person name="Fitzgerald M."/>
            <person name="Haas B."/>
            <person name="Abouelleil A."/>
            <person name="Alvarado L."/>
            <person name="Arachchi H.M."/>
            <person name="Berlin A.M."/>
            <person name="Chapman S.B."/>
            <person name="Goldberg J."/>
            <person name="Griggs A."/>
            <person name="Gujja S."/>
            <person name="Hansen M."/>
            <person name="Howarth C."/>
            <person name="Imamovic A."/>
            <person name="Larimer J."/>
            <person name="McCowen C."/>
            <person name="Montmayeur A."/>
            <person name="Murphy C."/>
            <person name="Neiman D."/>
            <person name="Pearson M."/>
            <person name="Priest M."/>
            <person name="Roberts A."/>
            <person name="Saif S."/>
            <person name="Shea T."/>
            <person name="Sisk P."/>
            <person name="Sykes S."/>
            <person name="Wortman J."/>
            <person name="Nusbaum C."/>
            <person name="Birren B."/>
        </authorList>
    </citation>
    <scope>NUCLEOTIDE SEQUENCE [LARGE SCALE GENOMIC DNA]</scope>
    <source>
        <strain evidence="1 2">FB077-07</strain>
    </source>
</reference>
<dbReference type="HOGENOM" id="CLU_945903_0_0_9"/>
<sequence>MIEVTKSASFEEVANNVKQNWKLIAKRYIPSDVETNVYTFKDISNGLGFNFKLPHENKHHFKVEVRLSLDQLKPQSTQTLQSKLLKEVGKQIIYVVGNYQIDEAYDPAFTKKHHYGYRQLEALHQDEDIMLDSAQAMVLGAKFSEFNQSADAKYDFLAPFNDNQIDLIKAVYSNLIKKFDLIANVISFGGFSTSVSNSKYLMATLKFQRIGGSKSFTINIFSNQVRKFAEKFAEHGMGEEQAIYFIIRTYLSKAVKEFSTNENLAPNLELDKESYIDMIADFPKQYFKLFE</sequence>
<accession>K1MI60</accession>
<dbReference type="RefSeq" id="WP_005729849.1">
    <property type="nucleotide sequence ID" value="NZ_JH932275.1"/>
</dbReference>
<dbReference type="Proteomes" id="UP000004722">
    <property type="component" value="Unassembled WGS sequence"/>
</dbReference>
<dbReference type="PATRIC" id="fig|883092.3.peg.2356"/>
<protein>
    <submittedName>
        <fullName evidence="1">Uncharacterized protein</fullName>
    </submittedName>
</protein>
<dbReference type="OrthoDB" id="2313089at2"/>
<dbReference type="EMBL" id="AGZG01000115">
    <property type="protein sequence ID" value="EKB62148.1"/>
    <property type="molecule type" value="Genomic_DNA"/>
</dbReference>
<gene>
    <name evidence="1" type="ORF">HMPREF9249_02371</name>
</gene>